<evidence type="ECO:0000256" key="4">
    <source>
        <dbReference type="ARBA" id="ARBA00023136"/>
    </source>
</evidence>
<dbReference type="RefSeq" id="WP_075327879.1">
    <property type="nucleotide sequence ID" value="NZ_FOOH01000011.1"/>
</dbReference>
<dbReference type="GO" id="GO:0009279">
    <property type="term" value="C:cell outer membrane"/>
    <property type="evidence" value="ECO:0007669"/>
    <property type="project" value="UniProtKB-SubCell"/>
</dbReference>
<gene>
    <name evidence="8" type="ORF">SAMN04488033_111136</name>
</gene>
<keyword evidence="9" id="KW-1185">Reference proteome</keyword>
<dbReference type="InterPro" id="IPR011990">
    <property type="entry name" value="TPR-like_helical_dom_sf"/>
</dbReference>
<name>A0A1I2M3T9_9FLAO</name>
<evidence type="ECO:0000313" key="9">
    <source>
        <dbReference type="Proteomes" id="UP000199116"/>
    </source>
</evidence>
<dbReference type="SUPFAM" id="SSF48452">
    <property type="entry name" value="TPR-like"/>
    <property type="match status" value="1"/>
</dbReference>
<dbReference type="InterPro" id="IPR033985">
    <property type="entry name" value="SusD-like_N"/>
</dbReference>
<keyword evidence="3" id="KW-0732">Signal</keyword>
<dbReference type="InterPro" id="IPR012944">
    <property type="entry name" value="SusD_RagB_dom"/>
</dbReference>
<dbReference type="Proteomes" id="UP000199116">
    <property type="component" value="Unassembled WGS sequence"/>
</dbReference>
<evidence type="ECO:0000256" key="2">
    <source>
        <dbReference type="ARBA" id="ARBA00006275"/>
    </source>
</evidence>
<organism evidence="8 9">
    <name type="scientific">Salegentibacter agarivorans</name>
    <dbReference type="NCBI Taxonomy" id="345907"/>
    <lineage>
        <taxon>Bacteria</taxon>
        <taxon>Pseudomonadati</taxon>
        <taxon>Bacteroidota</taxon>
        <taxon>Flavobacteriia</taxon>
        <taxon>Flavobacteriales</taxon>
        <taxon>Flavobacteriaceae</taxon>
        <taxon>Salegentibacter</taxon>
    </lineage>
</organism>
<evidence type="ECO:0000313" key="8">
    <source>
        <dbReference type="EMBL" id="SFF86115.1"/>
    </source>
</evidence>
<protein>
    <submittedName>
        <fullName evidence="8">Starch-binding associating with outer membrane</fullName>
    </submittedName>
</protein>
<proteinExistence type="inferred from homology"/>
<comment type="subcellular location">
    <subcellularLocation>
        <location evidence="1">Cell outer membrane</location>
    </subcellularLocation>
</comment>
<keyword evidence="5" id="KW-0998">Cell outer membrane</keyword>
<dbReference type="Pfam" id="PF14322">
    <property type="entry name" value="SusD-like_3"/>
    <property type="match status" value="1"/>
</dbReference>
<feature type="domain" description="SusD-like N-terminal" evidence="7">
    <location>
        <begin position="113"/>
        <end position="233"/>
    </location>
</feature>
<dbReference type="Gene3D" id="1.25.40.390">
    <property type="match status" value="1"/>
</dbReference>
<feature type="domain" description="RagB/SusD" evidence="6">
    <location>
        <begin position="279"/>
        <end position="594"/>
    </location>
</feature>
<dbReference type="AlphaFoldDB" id="A0A1I2M3T9"/>
<accession>A0A1I2M3T9</accession>
<evidence type="ECO:0000256" key="1">
    <source>
        <dbReference type="ARBA" id="ARBA00004442"/>
    </source>
</evidence>
<evidence type="ECO:0000256" key="3">
    <source>
        <dbReference type="ARBA" id="ARBA00022729"/>
    </source>
</evidence>
<sequence>MKKIVYTIVFLSLGVGIFHSCSEDFLDKPAYGALSDEVLADEKGIEALLIGAYAALDGQDVVNGGTVALGGGNGWEATPSNWIYGDITGGDAHKGSDGGDQPPINSIATFSADPSNGFFNTKWKALYEGVTRTNAVLRLLNEAENISEQSKANIAGQARFLRGHYYFELKKMFNMVPWIDENSENTNLPNDTDIWPNIEEDFKFAYENLPSTQDDVGRANRWAAGAYLGKTYLYQDKFPLAKEIFTEVINSGVTSNGLSYGLVDNFNHNFNAEFENNEESVFAIQMVANDGTNTIGNSNQALMLAYPYNSPFRCCGFYQPTQDLVNSYRTDEANGLPYLDNYNNNPVKNDMGILSDEPFTPDTQSLDPRLDWTVGRRDIPYHDWGYHPGYDWVREQSSGGPYAPKKHIYWQYHADTYSDQSAWAPGNAINVNVIRFADVLLMAAEAEAKTGNLNTALDYVNLIRGRMADNSQHWLKDYVDPENPLDGFTQDYAANYNIERYPEGYFTSEEQAMEVIMYERRIELAMEGHRFFDLVRWGVAQEVLNNFIDYEGQITTDVRGGDFNSNDVYFPIPQRQIDLSTTADGPVLQQNPGY</sequence>
<comment type="similarity">
    <text evidence="2">Belongs to the SusD family.</text>
</comment>
<dbReference type="EMBL" id="FOOH01000011">
    <property type="protein sequence ID" value="SFF86115.1"/>
    <property type="molecule type" value="Genomic_DNA"/>
</dbReference>
<evidence type="ECO:0000259" key="6">
    <source>
        <dbReference type="Pfam" id="PF07980"/>
    </source>
</evidence>
<evidence type="ECO:0000256" key="5">
    <source>
        <dbReference type="ARBA" id="ARBA00023237"/>
    </source>
</evidence>
<evidence type="ECO:0000259" key="7">
    <source>
        <dbReference type="Pfam" id="PF14322"/>
    </source>
</evidence>
<dbReference type="Pfam" id="PF07980">
    <property type="entry name" value="SusD_RagB"/>
    <property type="match status" value="1"/>
</dbReference>
<keyword evidence="4" id="KW-0472">Membrane</keyword>
<reference evidence="9" key="1">
    <citation type="submission" date="2016-10" db="EMBL/GenBank/DDBJ databases">
        <authorList>
            <person name="Varghese N."/>
            <person name="Submissions S."/>
        </authorList>
    </citation>
    <scope>NUCLEOTIDE SEQUENCE [LARGE SCALE GENOMIC DNA]</scope>
    <source>
        <strain evidence="9">DSM 23515</strain>
    </source>
</reference>